<dbReference type="Proteomes" id="UP000070675">
    <property type="component" value="Unassembled WGS sequence"/>
</dbReference>
<organism evidence="2 3">
    <name type="scientific">Atopobium deltae</name>
    <dbReference type="NCBI Taxonomy" id="1393034"/>
    <lineage>
        <taxon>Bacteria</taxon>
        <taxon>Bacillati</taxon>
        <taxon>Actinomycetota</taxon>
        <taxon>Coriobacteriia</taxon>
        <taxon>Coriobacteriales</taxon>
        <taxon>Atopobiaceae</taxon>
        <taxon>Atopobium</taxon>
    </lineage>
</organism>
<dbReference type="SUPFAM" id="SSF51735">
    <property type="entry name" value="NAD(P)-binding Rossmann-fold domains"/>
    <property type="match status" value="1"/>
</dbReference>
<dbReference type="Gene3D" id="3.40.50.720">
    <property type="entry name" value="NAD(P)-binding Rossmann-like Domain"/>
    <property type="match status" value="1"/>
</dbReference>
<comment type="caution">
    <text evidence="2">The sequence shown here is derived from an EMBL/GenBank/DDBJ whole genome shotgun (WGS) entry which is preliminary data.</text>
</comment>
<accession>A0A133XX75</accession>
<gene>
    <name evidence="2" type="ORF">HMPREF3192_00189</name>
</gene>
<dbReference type="RefSeq" id="WP_197414520.1">
    <property type="nucleotide sequence ID" value="NZ_KQ959484.1"/>
</dbReference>
<reference evidence="3" key="1">
    <citation type="submission" date="2016-01" db="EMBL/GenBank/DDBJ databases">
        <authorList>
            <person name="Mitreva M."/>
            <person name="Pepin K.H."/>
            <person name="Mihindukulasuriya K.A."/>
            <person name="Fulton R."/>
            <person name="Fronick C."/>
            <person name="O'Laughlin M."/>
            <person name="Miner T."/>
            <person name="Herter B."/>
            <person name="Rosa B.A."/>
            <person name="Cordes M."/>
            <person name="Tomlinson C."/>
            <person name="Wollam A."/>
            <person name="Palsikar V.B."/>
            <person name="Mardis E.R."/>
            <person name="Wilson R.K."/>
        </authorList>
    </citation>
    <scope>NUCLEOTIDE SEQUENCE [LARGE SCALE GENOMIC DNA]</scope>
    <source>
        <strain evidence="3">DNF00019</strain>
    </source>
</reference>
<keyword evidence="3" id="KW-1185">Reference proteome</keyword>
<dbReference type="PATRIC" id="fig|1393034.3.peg.184"/>
<protein>
    <recommendedName>
        <fullName evidence="1">Ketopantoate reductase N-terminal domain-containing protein</fullName>
    </recommendedName>
</protein>
<evidence type="ECO:0000313" key="3">
    <source>
        <dbReference type="Proteomes" id="UP000070675"/>
    </source>
</evidence>
<feature type="domain" description="Ketopantoate reductase N-terminal" evidence="1">
    <location>
        <begin position="3"/>
        <end position="47"/>
    </location>
</feature>
<dbReference type="STRING" id="1393034.HMPREF3192_00189"/>
<evidence type="ECO:0000259" key="1">
    <source>
        <dbReference type="Pfam" id="PF02558"/>
    </source>
</evidence>
<evidence type="ECO:0000313" key="2">
    <source>
        <dbReference type="EMBL" id="KXB35538.1"/>
    </source>
</evidence>
<dbReference type="AlphaFoldDB" id="A0A133XX75"/>
<dbReference type="EMBL" id="LSCR01000002">
    <property type="protein sequence ID" value="KXB35538.1"/>
    <property type="molecule type" value="Genomic_DNA"/>
</dbReference>
<dbReference type="InterPro" id="IPR036291">
    <property type="entry name" value="NAD(P)-bd_dom_sf"/>
</dbReference>
<sequence>MRVLIYGAGVIGSLYAALISEAGADVSVYARGNRLKELQMYGLRYKKK</sequence>
<dbReference type="InterPro" id="IPR013332">
    <property type="entry name" value="KPR_N"/>
</dbReference>
<proteinExistence type="predicted"/>
<name>A0A133XX75_9ACTN</name>
<dbReference type="Pfam" id="PF02558">
    <property type="entry name" value="ApbA"/>
    <property type="match status" value="1"/>
</dbReference>